<comment type="similarity">
    <text evidence="4 12">Belongs to the galactose-1-phosphate uridylyltransferase type 1 family.</text>
</comment>
<dbReference type="InterPro" id="IPR001937">
    <property type="entry name" value="GalP_UDPtransf1"/>
</dbReference>
<dbReference type="OrthoDB" id="418412at2759"/>
<feature type="domain" description="Galactose-1-phosphate uridyl transferase C-terminal" evidence="14">
    <location>
        <begin position="181"/>
        <end position="340"/>
    </location>
</feature>
<evidence type="ECO:0000256" key="1">
    <source>
        <dbReference type="ARBA" id="ARBA00001107"/>
    </source>
</evidence>
<reference evidence="15" key="1">
    <citation type="journal article" date="2021" name="Mol. Ecol. Resour.">
        <title>Apolygus lucorum genome provides insights into omnivorousness and mesophyll feeding.</title>
        <authorList>
            <person name="Liu Y."/>
            <person name="Liu H."/>
            <person name="Wang H."/>
            <person name="Huang T."/>
            <person name="Liu B."/>
            <person name="Yang B."/>
            <person name="Yin L."/>
            <person name="Li B."/>
            <person name="Zhang Y."/>
            <person name="Zhang S."/>
            <person name="Jiang F."/>
            <person name="Zhang X."/>
            <person name="Ren Y."/>
            <person name="Wang B."/>
            <person name="Wang S."/>
            <person name="Lu Y."/>
            <person name="Wu K."/>
            <person name="Fan W."/>
            <person name="Wang G."/>
        </authorList>
    </citation>
    <scope>NUCLEOTIDE SEQUENCE</scope>
    <source>
        <strain evidence="15">12Hb</strain>
    </source>
</reference>
<dbReference type="Gene3D" id="3.30.428.10">
    <property type="entry name" value="HIT-like"/>
    <property type="match status" value="2"/>
</dbReference>
<dbReference type="GO" id="GO:0008108">
    <property type="term" value="F:UDP-glucose:hexose-1-phosphate uridylyltransferase activity"/>
    <property type="evidence" value="ECO:0007669"/>
    <property type="project" value="UniProtKB-EC"/>
</dbReference>
<feature type="domain" description="Galactose-1-phosphate uridyl transferase N-terminal" evidence="13">
    <location>
        <begin position="2"/>
        <end position="172"/>
    </location>
</feature>
<evidence type="ECO:0000256" key="5">
    <source>
        <dbReference type="ARBA" id="ARBA00022679"/>
    </source>
</evidence>
<evidence type="ECO:0000256" key="11">
    <source>
        <dbReference type="PIRSR" id="PIRSR000808-1"/>
    </source>
</evidence>
<keyword evidence="8" id="KW-0862">Zinc</keyword>
<comment type="pathway">
    <text evidence="3 12">Carbohydrate metabolism; galactose metabolism.</text>
</comment>
<evidence type="ECO:0000256" key="3">
    <source>
        <dbReference type="ARBA" id="ARBA00004947"/>
    </source>
</evidence>
<dbReference type="InterPro" id="IPR005850">
    <property type="entry name" value="GalP_Utransf_C"/>
</dbReference>
<dbReference type="EC" id="2.7.7.12" evidence="12"/>
<comment type="catalytic activity">
    <reaction evidence="1 12">
        <text>alpha-D-galactose 1-phosphate + UDP-alpha-D-glucose = alpha-D-glucose 1-phosphate + UDP-alpha-D-galactose</text>
        <dbReference type="Rhea" id="RHEA:13989"/>
        <dbReference type="ChEBI" id="CHEBI:58336"/>
        <dbReference type="ChEBI" id="CHEBI:58601"/>
        <dbReference type="ChEBI" id="CHEBI:58885"/>
        <dbReference type="ChEBI" id="CHEBI:66914"/>
        <dbReference type="EC" id="2.7.7.12"/>
    </reaction>
</comment>
<dbReference type="SUPFAM" id="SSF54197">
    <property type="entry name" value="HIT-like"/>
    <property type="match status" value="2"/>
</dbReference>
<sequence>MEFNPSEHQHQRWNPLRGEWILVSPHRLQRPWSGAQEETALPIPDPNNPLCPGVTRPNGIKTPEYESTYVFTNDFPALNTDAPEPPLSKDPLFQMAPAKGTCKVICYSPKTDTTMGIMSVQEIIKIIEVWIEELLSLGKTYDWVQIFENRGEIMGCSNPHPHGQIWASNFIPNEPRTKDIKQREYFEKYGTPMLLDYVKKEMESQDRIVLSNKEWLVVVPYWASWPYETMVLPRTHIRRMSDMNHDQKVALAYILRQLLTKYDNLFKTIFPFSMGWHGAPTGSKLGENMDHWVFHGMYYPPLLRSATIKKFMVGYEMLCQSQRDVTPEIAAATLRGVSEIDHFFFKDVKDQLVGKLKK</sequence>
<evidence type="ECO:0000313" key="15">
    <source>
        <dbReference type="EMBL" id="KAF6209200.1"/>
    </source>
</evidence>
<dbReference type="Proteomes" id="UP000466442">
    <property type="component" value="Unassembled WGS sequence"/>
</dbReference>
<dbReference type="PROSITE" id="PS00117">
    <property type="entry name" value="GAL_P_UDP_TRANSF_I"/>
    <property type="match status" value="1"/>
</dbReference>
<dbReference type="PANTHER" id="PTHR11943">
    <property type="entry name" value="GALACTOSE-1-PHOSPHATE URIDYLYLTRANSFERASE"/>
    <property type="match status" value="1"/>
</dbReference>
<evidence type="ECO:0000259" key="13">
    <source>
        <dbReference type="Pfam" id="PF01087"/>
    </source>
</evidence>
<proteinExistence type="inferred from homology"/>
<evidence type="ECO:0000313" key="16">
    <source>
        <dbReference type="Proteomes" id="UP000466442"/>
    </source>
</evidence>
<dbReference type="PIRSF" id="PIRSF000808">
    <property type="entry name" value="GalT"/>
    <property type="match status" value="1"/>
</dbReference>
<keyword evidence="6 12" id="KW-0548">Nucleotidyltransferase</keyword>
<protein>
    <recommendedName>
        <fullName evidence="12">Galactose-1-phosphate uridylyltransferase</fullName>
        <ecNumber evidence="12">2.7.7.12</ecNumber>
    </recommendedName>
</protein>
<dbReference type="PANTHER" id="PTHR11943:SF1">
    <property type="entry name" value="GALACTOSE-1-PHOSPHATE URIDYLYLTRANSFERASE"/>
    <property type="match status" value="1"/>
</dbReference>
<evidence type="ECO:0000259" key="14">
    <source>
        <dbReference type="Pfam" id="PF02744"/>
    </source>
</evidence>
<comment type="caution">
    <text evidence="15">The sequence shown here is derived from an EMBL/GenBank/DDBJ whole genome shotgun (WGS) entry which is preliminary data.</text>
</comment>
<dbReference type="NCBIfam" id="TIGR00209">
    <property type="entry name" value="galT_1"/>
    <property type="match status" value="1"/>
</dbReference>
<evidence type="ECO:0000256" key="4">
    <source>
        <dbReference type="ARBA" id="ARBA00010951"/>
    </source>
</evidence>
<evidence type="ECO:0000256" key="2">
    <source>
        <dbReference type="ARBA" id="ARBA00001947"/>
    </source>
</evidence>
<keyword evidence="7 12" id="KW-0479">Metal-binding</keyword>
<dbReference type="Pfam" id="PF02744">
    <property type="entry name" value="GalP_UDP_tr_C"/>
    <property type="match status" value="1"/>
</dbReference>
<dbReference type="FunFam" id="3.30.428.10:FF:000002">
    <property type="entry name" value="Galactose-1-phosphate uridylyltransferase"/>
    <property type="match status" value="1"/>
</dbReference>
<organism evidence="15 16">
    <name type="scientific">Apolygus lucorum</name>
    <name type="common">Small green plant bug</name>
    <name type="synonym">Lygocoris lucorum</name>
    <dbReference type="NCBI Taxonomy" id="248454"/>
    <lineage>
        <taxon>Eukaryota</taxon>
        <taxon>Metazoa</taxon>
        <taxon>Ecdysozoa</taxon>
        <taxon>Arthropoda</taxon>
        <taxon>Hexapoda</taxon>
        <taxon>Insecta</taxon>
        <taxon>Pterygota</taxon>
        <taxon>Neoptera</taxon>
        <taxon>Paraneoptera</taxon>
        <taxon>Hemiptera</taxon>
        <taxon>Heteroptera</taxon>
        <taxon>Panheteroptera</taxon>
        <taxon>Cimicomorpha</taxon>
        <taxon>Miridae</taxon>
        <taxon>Mirini</taxon>
        <taxon>Apolygus</taxon>
    </lineage>
</organism>
<dbReference type="InterPro" id="IPR005849">
    <property type="entry name" value="GalP_Utransf_N"/>
</dbReference>
<evidence type="ECO:0000256" key="9">
    <source>
        <dbReference type="ARBA" id="ARBA00023144"/>
    </source>
</evidence>
<dbReference type="CDD" id="cd00608">
    <property type="entry name" value="GalT"/>
    <property type="match status" value="1"/>
</dbReference>
<accession>A0A8S9XJH1</accession>
<gene>
    <name evidence="15" type="ORF">GE061_014945</name>
</gene>
<evidence type="ECO:0000256" key="8">
    <source>
        <dbReference type="ARBA" id="ARBA00022833"/>
    </source>
</evidence>
<keyword evidence="5 12" id="KW-0808">Transferase</keyword>
<dbReference type="GO" id="GO:0033499">
    <property type="term" value="P:galactose catabolic process via UDP-galactose, Leloir pathway"/>
    <property type="evidence" value="ECO:0007669"/>
    <property type="project" value="TreeGrafter"/>
</dbReference>
<keyword evidence="16" id="KW-1185">Reference proteome</keyword>
<comment type="cofactor">
    <cofactor evidence="2">
        <name>Zn(2+)</name>
        <dbReference type="ChEBI" id="CHEBI:29105"/>
    </cofactor>
</comment>
<keyword evidence="9 12" id="KW-0299">Galactose metabolism</keyword>
<dbReference type="InterPro" id="IPR036265">
    <property type="entry name" value="HIT-like_sf"/>
</dbReference>
<dbReference type="GO" id="GO:0008270">
    <property type="term" value="F:zinc ion binding"/>
    <property type="evidence" value="ECO:0007669"/>
    <property type="project" value="InterPro"/>
</dbReference>
<dbReference type="GO" id="GO:0005737">
    <property type="term" value="C:cytoplasm"/>
    <property type="evidence" value="ECO:0007669"/>
    <property type="project" value="TreeGrafter"/>
</dbReference>
<feature type="active site" description="Tele-UMP-histidine intermediate" evidence="11">
    <location>
        <position position="162"/>
    </location>
</feature>
<dbReference type="InterPro" id="IPR019779">
    <property type="entry name" value="GalP_UDPtransf1_His-AS"/>
</dbReference>
<dbReference type="Pfam" id="PF01087">
    <property type="entry name" value="GalP_UDP_transf"/>
    <property type="match status" value="1"/>
</dbReference>
<dbReference type="AlphaFoldDB" id="A0A8S9XJH1"/>
<evidence type="ECO:0000256" key="12">
    <source>
        <dbReference type="RuleBase" id="RU000506"/>
    </source>
</evidence>
<evidence type="ECO:0000256" key="10">
    <source>
        <dbReference type="ARBA" id="ARBA00023277"/>
    </source>
</evidence>
<dbReference type="NCBIfam" id="NF008724">
    <property type="entry name" value="PRK11720.1"/>
    <property type="match status" value="1"/>
</dbReference>
<name>A0A8S9XJH1_APOLU</name>
<evidence type="ECO:0000256" key="6">
    <source>
        <dbReference type="ARBA" id="ARBA00022695"/>
    </source>
</evidence>
<keyword evidence="10 12" id="KW-0119">Carbohydrate metabolism</keyword>
<evidence type="ECO:0000256" key="7">
    <source>
        <dbReference type="ARBA" id="ARBA00022723"/>
    </source>
</evidence>
<dbReference type="FunFam" id="3.30.428.10:FF:000001">
    <property type="entry name" value="Galactose-1-phosphate uridylyltransferase"/>
    <property type="match status" value="1"/>
</dbReference>
<dbReference type="EMBL" id="WIXP02000006">
    <property type="protein sequence ID" value="KAF6209200.1"/>
    <property type="molecule type" value="Genomic_DNA"/>
</dbReference>